<dbReference type="EMBL" id="LR877152">
    <property type="protein sequence ID" value="CAD2217048.1"/>
    <property type="molecule type" value="Genomic_DNA"/>
</dbReference>
<proteinExistence type="predicted"/>
<evidence type="ECO:0000313" key="1">
    <source>
        <dbReference type="EMBL" id="CAD2217048.1"/>
    </source>
</evidence>
<accession>A0A7G2CB87</accession>
<keyword evidence="2" id="KW-1185">Reference proteome</keyword>
<reference evidence="1 2" key="1">
    <citation type="submission" date="2020-08" db="EMBL/GenBank/DDBJ databases">
        <authorList>
            <person name="Newling K."/>
            <person name="Davey J."/>
            <person name="Forrester S."/>
        </authorList>
    </citation>
    <scope>NUCLEOTIDE SEQUENCE [LARGE SCALE GENOMIC DNA]</scope>
    <source>
        <strain evidence="2">Crithidia deanei Carvalho (ATCC PRA-265)</strain>
    </source>
</reference>
<gene>
    <name evidence="1" type="ORF">ADEAN_000452600</name>
</gene>
<sequence length="592" mass="66228">MEDQHVLELLSLFLAKLGDAPLLCKHSCSSEQCAQLEKNWKAIFHAILSSCLSSSNCDEKRLLQMKVFSQLMSYLSAHCSQSAAAKTEDAAHGEKQAKRPREDTERQPCNYAEFLFESPSAVVDAIVKSFSARSEDGQKWLLLQAKGVATRFLFSLHAIVKSYATSHAGSRKQCKTVEEEIRTLFAGLSDRDQDTKKGEWFFDYNASLTVEYLEFLCSQVAGIPELLQSVAPLVPTEEEAFMTSYVNGLFQFILKMDLDKLRCESADRFLRAYALLSECAKVLDQLIHKPSLQNVPLTNFVHKLLVIASSSAVMKARTLSMREVGGPSLWGSLLSACNKVNIGKPRPSVPKRAKADSSHEKHKLLERDNLMDGIWLFVGALLHLEPTRPSQGEPLACLSCEEVLAVVQLFSQNLLYSDAFWRDSALLSFFVPRLFVVILKGRSTQLYDHRVVSRFLSLLFQLTRQAEAASHGEMKQVRLFSIAALCSSLFQTVSHYTSLFTSLNEELDGFSNDLLQIMRRSHLPFASAPSLKYNANRSAVAVERSSEFSLCDLAFVAVGEEEGKNLLRESAFLLQEQSNGPSTNRHSIFHVE</sequence>
<name>A0A7G2CB87_9TRYP</name>
<organism evidence="1 2">
    <name type="scientific">Angomonas deanei</name>
    <dbReference type="NCBI Taxonomy" id="59799"/>
    <lineage>
        <taxon>Eukaryota</taxon>
        <taxon>Discoba</taxon>
        <taxon>Euglenozoa</taxon>
        <taxon>Kinetoplastea</taxon>
        <taxon>Metakinetoplastina</taxon>
        <taxon>Trypanosomatida</taxon>
        <taxon>Trypanosomatidae</taxon>
        <taxon>Strigomonadinae</taxon>
        <taxon>Angomonas</taxon>
    </lineage>
</organism>
<dbReference type="Proteomes" id="UP000515908">
    <property type="component" value="Chromosome 08"/>
</dbReference>
<dbReference type="AlphaFoldDB" id="A0A7G2CB87"/>
<protein>
    <submittedName>
        <fullName evidence="1">Uncharacterized protein</fullName>
    </submittedName>
</protein>
<evidence type="ECO:0000313" key="2">
    <source>
        <dbReference type="Proteomes" id="UP000515908"/>
    </source>
</evidence>
<dbReference type="VEuPathDB" id="TriTrypDB:ADEAN_000452600"/>